<dbReference type="RefSeq" id="WP_161025245.1">
    <property type="nucleotide sequence ID" value="NZ_WWCJ01000005.1"/>
</dbReference>
<sequence length="75" mass="8603">MDHGERLAKLEAEVDYIRETLVEIKGEQVRLRDHIDRGFAELRTEMAKNTRWMIGIAVTYGTAILGMMAKMAGMY</sequence>
<name>A0A6N9HHE5_9BURK</name>
<dbReference type="Proteomes" id="UP000448575">
    <property type="component" value="Unassembled WGS sequence"/>
</dbReference>
<evidence type="ECO:0000313" key="2">
    <source>
        <dbReference type="EMBL" id="MYN02255.1"/>
    </source>
</evidence>
<keyword evidence="1" id="KW-1133">Transmembrane helix</keyword>
<keyword evidence="1" id="KW-0812">Transmembrane</keyword>
<dbReference type="AlphaFoldDB" id="A0A6N9HHE5"/>
<gene>
    <name evidence="2" type="ORF">GTP41_09080</name>
</gene>
<comment type="caution">
    <text evidence="2">The sequence shown here is derived from an EMBL/GenBank/DDBJ whole genome shotgun (WGS) entry which is preliminary data.</text>
</comment>
<reference evidence="2 3" key="1">
    <citation type="submission" date="2019-12" db="EMBL/GenBank/DDBJ databases">
        <title>Novel species isolated from a subtropical stream in China.</title>
        <authorList>
            <person name="Lu H."/>
        </authorList>
    </citation>
    <scope>NUCLEOTIDE SEQUENCE [LARGE SCALE GENOMIC DNA]</scope>
    <source>
        <strain evidence="2 3">DS3</strain>
    </source>
</reference>
<organism evidence="2 3">
    <name type="scientific">Pseudoduganella guangdongensis</name>
    <dbReference type="NCBI Taxonomy" id="2692179"/>
    <lineage>
        <taxon>Bacteria</taxon>
        <taxon>Pseudomonadati</taxon>
        <taxon>Pseudomonadota</taxon>
        <taxon>Betaproteobacteria</taxon>
        <taxon>Burkholderiales</taxon>
        <taxon>Oxalobacteraceae</taxon>
        <taxon>Telluria group</taxon>
        <taxon>Pseudoduganella</taxon>
    </lineage>
</organism>
<keyword evidence="1" id="KW-0472">Membrane</keyword>
<feature type="transmembrane region" description="Helical" evidence="1">
    <location>
        <begin position="52"/>
        <end position="72"/>
    </location>
</feature>
<proteinExistence type="predicted"/>
<accession>A0A6N9HHE5</accession>
<evidence type="ECO:0000256" key="1">
    <source>
        <dbReference type="SAM" id="Phobius"/>
    </source>
</evidence>
<dbReference type="EMBL" id="WWCJ01000005">
    <property type="protein sequence ID" value="MYN02255.1"/>
    <property type="molecule type" value="Genomic_DNA"/>
</dbReference>
<evidence type="ECO:0000313" key="3">
    <source>
        <dbReference type="Proteomes" id="UP000448575"/>
    </source>
</evidence>
<protein>
    <submittedName>
        <fullName evidence="2">Uncharacterized protein</fullName>
    </submittedName>
</protein>
<keyword evidence="3" id="KW-1185">Reference proteome</keyword>